<feature type="region of interest" description="Disordered" evidence="1">
    <location>
        <begin position="305"/>
        <end position="378"/>
    </location>
</feature>
<comment type="caution">
    <text evidence="3">The sequence shown here is derived from an EMBL/GenBank/DDBJ whole genome shotgun (WGS) entry which is preliminary data.</text>
</comment>
<feature type="region of interest" description="Disordered" evidence="1">
    <location>
        <begin position="1"/>
        <end position="26"/>
    </location>
</feature>
<dbReference type="Proteomes" id="UP000279259">
    <property type="component" value="Unassembled WGS sequence"/>
</dbReference>
<feature type="compositionally biased region" description="Low complexity" evidence="1">
    <location>
        <begin position="266"/>
        <end position="282"/>
    </location>
</feature>
<feature type="domain" description="DUF7330" evidence="2">
    <location>
        <begin position="456"/>
        <end position="554"/>
    </location>
</feature>
<accession>A0A427YBS8</accession>
<organism evidence="3 4">
    <name type="scientific">Saitozyma podzolica</name>
    <dbReference type="NCBI Taxonomy" id="1890683"/>
    <lineage>
        <taxon>Eukaryota</taxon>
        <taxon>Fungi</taxon>
        <taxon>Dikarya</taxon>
        <taxon>Basidiomycota</taxon>
        <taxon>Agaricomycotina</taxon>
        <taxon>Tremellomycetes</taxon>
        <taxon>Tremellales</taxon>
        <taxon>Trimorphomycetaceae</taxon>
        <taxon>Saitozyma</taxon>
    </lineage>
</organism>
<reference evidence="3 4" key="1">
    <citation type="submission" date="2018-11" db="EMBL/GenBank/DDBJ databases">
        <title>Genome sequence of Saitozyma podzolica DSM 27192.</title>
        <authorList>
            <person name="Aliyu H."/>
            <person name="Gorte O."/>
            <person name="Ochsenreither K."/>
        </authorList>
    </citation>
    <scope>NUCLEOTIDE SEQUENCE [LARGE SCALE GENOMIC DNA]</scope>
    <source>
        <strain evidence="3 4">DSM 27192</strain>
    </source>
</reference>
<dbReference type="Pfam" id="PF24016">
    <property type="entry name" value="DUF7330"/>
    <property type="match status" value="1"/>
</dbReference>
<protein>
    <recommendedName>
        <fullName evidence="2">DUF7330 domain-containing protein</fullName>
    </recommendedName>
</protein>
<feature type="region of interest" description="Disordered" evidence="1">
    <location>
        <begin position="41"/>
        <end position="137"/>
    </location>
</feature>
<feature type="compositionally biased region" description="Polar residues" evidence="1">
    <location>
        <begin position="59"/>
        <end position="87"/>
    </location>
</feature>
<evidence type="ECO:0000259" key="2">
    <source>
        <dbReference type="Pfam" id="PF24016"/>
    </source>
</evidence>
<feature type="compositionally biased region" description="Low complexity" evidence="1">
    <location>
        <begin position="42"/>
        <end position="58"/>
    </location>
</feature>
<proteinExistence type="predicted"/>
<dbReference type="AlphaFoldDB" id="A0A427YBS8"/>
<feature type="region of interest" description="Disordered" evidence="1">
    <location>
        <begin position="256"/>
        <end position="291"/>
    </location>
</feature>
<gene>
    <name evidence="3" type="ORF">EHS25_002848</name>
</gene>
<evidence type="ECO:0000313" key="4">
    <source>
        <dbReference type="Proteomes" id="UP000279259"/>
    </source>
</evidence>
<feature type="compositionally biased region" description="Pro residues" evidence="1">
    <location>
        <begin position="119"/>
        <end position="130"/>
    </location>
</feature>
<evidence type="ECO:0000256" key="1">
    <source>
        <dbReference type="SAM" id="MobiDB-lite"/>
    </source>
</evidence>
<feature type="region of interest" description="Disordered" evidence="1">
    <location>
        <begin position="185"/>
        <end position="216"/>
    </location>
</feature>
<keyword evidence="4" id="KW-1185">Reference proteome</keyword>
<feature type="compositionally biased region" description="Polar residues" evidence="1">
    <location>
        <begin position="1"/>
        <end position="18"/>
    </location>
</feature>
<feature type="compositionally biased region" description="Polar residues" evidence="1">
    <location>
        <begin position="189"/>
        <end position="198"/>
    </location>
</feature>
<evidence type="ECO:0000313" key="3">
    <source>
        <dbReference type="EMBL" id="RSH88621.1"/>
    </source>
</evidence>
<feature type="compositionally biased region" description="Low complexity" evidence="1">
    <location>
        <begin position="333"/>
        <end position="343"/>
    </location>
</feature>
<dbReference type="InterPro" id="IPR055754">
    <property type="entry name" value="DUF7330"/>
</dbReference>
<dbReference type="EMBL" id="RSCD01000016">
    <property type="protein sequence ID" value="RSH88621.1"/>
    <property type="molecule type" value="Genomic_DNA"/>
</dbReference>
<dbReference type="STRING" id="1890683.A0A427YBS8"/>
<dbReference type="OrthoDB" id="2593559at2759"/>
<name>A0A427YBS8_9TREE</name>
<sequence>MSAASTYQFRHSVPNRSATARPRSLSLAEYQPLTFDRDRVEAAYQQSLQQPASSAATSIDLSQPSLSSFSGPNSTDTHATSFSTLSHNLKAGDNPHAASTPHLPLGPRQFRGSILSPVPGSPLPPTPPQRPMTLPESTFRRDVDVDVDVAADRAGAQDQSMHPGIRRGHSAMDVDGDAALAVESGGTAGQSEVFQANSPRGRGKRRALPDVPTNVPQPLTEFASNRHQEPPTWEPDYKPQIPSDLTAPSVANAYAQLSAPPPNLPPRRTQPFRQASAAARSPARNRMEGVPVTGNMGLARAAMSRGTYDPAGGQSGAGMGTGMSEIQTPGAGPSQSEPPSSSQVANGAGAPDIPSVTEEPGAMDGVESQPKPHRSAEKEVHLQAEGKTPIWSTHYIDPCLPNSLVNIPHQVTNVANVALSGLSSGPKTRFNTTTGAPIDGMARMAKDWLIKPDGRFTSEGGAVELALGIIDCGGESWGKDKARKRARVDVATKSGGIKVDIVEIDPDRQLDLKIETKSGDVLVLLPETYHGPLHITSPDKEPVFLDILQPQCEPVAHPYDTFYTTFVTPLSVNDPKKSKSIEHTGATKIQKWVPGPLRGRSDILDQVIGGYASHTRGEQSKISVQSTKGKVVIGYRETRDEETAKAMGLKVGVLEQQQRKKKHWWSA</sequence>